<gene>
    <name evidence="1" type="ORF">LCGC14_2870750</name>
</gene>
<dbReference type="AlphaFoldDB" id="A0A0F9AU59"/>
<feature type="non-terminal residue" evidence="1">
    <location>
        <position position="33"/>
    </location>
</feature>
<accession>A0A0F9AU59</accession>
<comment type="caution">
    <text evidence="1">The sequence shown here is derived from an EMBL/GenBank/DDBJ whole genome shotgun (WGS) entry which is preliminary data.</text>
</comment>
<reference evidence="1" key="1">
    <citation type="journal article" date="2015" name="Nature">
        <title>Complex archaea that bridge the gap between prokaryotes and eukaryotes.</title>
        <authorList>
            <person name="Spang A."/>
            <person name="Saw J.H."/>
            <person name="Jorgensen S.L."/>
            <person name="Zaremba-Niedzwiedzka K."/>
            <person name="Martijn J."/>
            <person name="Lind A.E."/>
            <person name="van Eijk R."/>
            <person name="Schleper C."/>
            <person name="Guy L."/>
            <person name="Ettema T.J."/>
        </authorList>
    </citation>
    <scope>NUCLEOTIDE SEQUENCE</scope>
</reference>
<organism evidence="1">
    <name type="scientific">marine sediment metagenome</name>
    <dbReference type="NCBI Taxonomy" id="412755"/>
    <lineage>
        <taxon>unclassified sequences</taxon>
        <taxon>metagenomes</taxon>
        <taxon>ecological metagenomes</taxon>
    </lineage>
</organism>
<dbReference type="EMBL" id="LAZR01055725">
    <property type="protein sequence ID" value="KKK75736.1"/>
    <property type="molecule type" value="Genomic_DNA"/>
</dbReference>
<proteinExistence type="predicted"/>
<evidence type="ECO:0000313" key="1">
    <source>
        <dbReference type="EMBL" id="KKK75736.1"/>
    </source>
</evidence>
<sequence length="33" mass="3873">MDFMEAVKAMKEGKKLHRGTHFFMELADDMDIV</sequence>
<name>A0A0F9AU59_9ZZZZ</name>
<protein>
    <submittedName>
        <fullName evidence="1">Uncharacterized protein</fullName>
    </submittedName>
</protein>